<gene>
    <name evidence="1" type="ORF">P4B07_03120</name>
</gene>
<organism evidence="1 2">
    <name type="scientific">Ensifer adhaerens</name>
    <name type="common">Sinorhizobium morelense</name>
    <dbReference type="NCBI Taxonomy" id="106592"/>
    <lineage>
        <taxon>Bacteria</taxon>
        <taxon>Pseudomonadati</taxon>
        <taxon>Pseudomonadota</taxon>
        <taxon>Alphaproteobacteria</taxon>
        <taxon>Hyphomicrobiales</taxon>
        <taxon>Rhizobiaceae</taxon>
        <taxon>Sinorhizobium/Ensifer group</taxon>
        <taxon>Ensifer</taxon>
    </lineage>
</organism>
<protein>
    <submittedName>
        <fullName evidence="1">Uncharacterized protein</fullName>
    </submittedName>
</protein>
<dbReference type="RefSeq" id="WP_156552946.1">
    <property type="nucleotide sequence ID" value="NZ_CP015880.1"/>
</dbReference>
<name>A0ABY8HGY3_ENSAD</name>
<dbReference type="GeneID" id="29518587"/>
<sequence>MEKPAQFRVETNSSGIDKPKHKVELGRLVDYLCITKPERVWQSLERLMSTLVKYRIVDPKTSKRAIKPLIEQVAMTTNRLTAKTVIDYSIPGVIRDTILQSRSWAWLDINAFPRFTTKYTGRLYPKLALMAGYDYRVRKPWEPTIEELAQFIGYAEPGEDIHVGSFMRAIDKVLADLEEHVYRFQVTCVKPRRGSGRGGPREGTFFFQTTTASKSLYEHQPAVLGPTQINRIEFRQHSPLASREHPETRWFAQAQMMTGIDADELSDRWRLNVADARLHPEKRLGAMAGALLTSVLDDEGLRQAFRMWINMCVIVGDDSSELPVVTDGTPRIVRGNIAGTWIEEEVWYSEDDEDDEREDLRTAGDFADLAYGDAEY</sequence>
<proteinExistence type="predicted"/>
<dbReference type="Proteomes" id="UP001214094">
    <property type="component" value="Chromosome"/>
</dbReference>
<dbReference type="EMBL" id="CP121308">
    <property type="protein sequence ID" value="WFP91384.1"/>
    <property type="molecule type" value="Genomic_DNA"/>
</dbReference>
<reference evidence="1 2" key="1">
    <citation type="submission" date="2023-03" db="EMBL/GenBank/DDBJ databases">
        <title>Comparative genome and transcriptome analysis combination mining strategies for increasing vitamin B12 production of Ensifer adhaerens strain.</title>
        <authorList>
            <person name="Yongheng L."/>
        </authorList>
    </citation>
    <scope>NUCLEOTIDE SEQUENCE [LARGE SCALE GENOMIC DNA]</scope>
    <source>
        <strain evidence="1 2">Casida A-T305</strain>
    </source>
</reference>
<keyword evidence="2" id="KW-1185">Reference proteome</keyword>
<evidence type="ECO:0000313" key="1">
    <source>
        <dbReference type="EMBL" id="WFP91384.1"/>
    </source>
</evidence>
<evidence type="ECO:0000313" key="2">
    <source>
        <dbReference type="Proteomes" id="UP001214094"/>
    </source>
</evidence>
<accession>A0ABY8HGY3</accession>